<keyword evidence="2" id="KW-1185">Reference proteome</keyword>
<accession>A0A3M7SJG0</accession>
<evidence type="ECO:0000313" key="2">
    <source>
        <dbReference type="Proteomes" id="UP000276133"/>
    </source>
</evidence>
<comment type="caution">
    <text evidence="1">The sequence shown here is derived from an EMBL/GenBank/DDBJ whole genome shotgun (WGS) entry which is preliminary data.</text>
</comment>
<dbReference type="AlphaFoldDB" id="A0A3M7SJG0"/>
<reference evidence="1 2" key="1">
    <citation type="journal article" date="2018" name="Sci. Rep.">
        <title>Genomic signatures of local adaptation to the degree of environmental predictability in rotifers.</title>
        <authorList>
            <person name="Franch-Gras L."/>
            <person name="Hahn C."/>
            <person name="Garcia-Roger E.M."/>
            <person name="Carmona M.J."/>
            <person name="Serra M."/>
            <person name="Gomez A."/>
        </authorList>
    </citation>
    <scope>NUCLEOTIDE SEQUENCE [LARGE SCALE GENOMIC DNA]</scope>
    <source>
        <strain evidence="1">HYR1</strain>
    </source>
</reference>
<name>A0A3M7SJG0_BRAPC</name>
<sequence>MVKFGQNHLVTNIYSDVTISKKKIFDLYNSEFREFCNSTVRNGIVFSLIILFKVFTRRTSESTDIKKAQCKEFQNKMFALKLKYISRTFNLRNLC</sequence>
<organism evidence="1 2">
    <name type="scientific">Brachionus plicatilis</name>
    <name type="common">Marine rotifer</name>
    <name type="synonym">Brachionus muelleri</name>
    <dbReference type="NCBI Taxonomy" id="10195"/>
    <lineage>
        <taxon>Eukaryota</taxon>
        <taxon>Metazoa</taxon>
        <taxon>Spiralia</taxon>
        <taxon>Gnathifera</taxon>
        <taxon>Rotifera</taxon>
        <taxon>Eurotatoria</taxon>
        <taxon>Monogononta</taxon>
        <taxon>Pseudotrocha</taxon>
        <taxon>Ploima</taxon>
        <taxon>Brachionidae</taxon>
        <taxon>Brachionus</taxon>
    </lineage>
</organism>
<evidence type="ECO:0000313" key="1">
    <source>
        <dbReference type="EMBL" id="RNA35901.1"/>
    </source>
</evidence>
<protein>
    <submittedName>
        <fullName evidence="1">Uncharacterized protein</fullName>
    </submittedName>
</protein>
<dbReference type="Proteomes" id="UP000276133">
    <property type="component" value="Unassembled WGS sequence"/>
</dbReference>
<proteinExistence type="predicted"/>
<dbReference type="EMBL" id="REGN01001276">
    <property type="protein sequence ID" value="RNA35901.1"/>
    <property type="molecule type" value="Genomic_DNA"/>
</dbReference>
<gene>
    <name evidence="1" type="ORF">BpHYR1_048560</name>
</gene>